<keyword evidence="2" id="KW-0560">Oxidoreductase</keyword>
<dbReference type="Pfam" id="PF13561">
    <property type="entry name" value="adh_short_C2"/>
    <property type="match status" value="1"/>
</dbReference>
<comment type="similarity">
    <text evidence="1">Belongs to the short-chain dehydrogenases/reductases (SDR) family.</text>
</comment>
<dbReference type="PRINTS" id="PR00080">
    <property type="entry name" value="SDRFAMILY"/>
</dbReference>
<gene>
    <name evidence="4" type="ORF">E3T25_02890</name>
</gene>
<dbReference type="PRINTS" id="PR00081">
    <property type="entry name" value="GDHRDH"/>
</dbReference>
<dbReference type="InterPro" id="IPR002347">
    <property type="entry name" value="SDR_fam"/>
</dbReference>
<name>A0ABY2JI18_9MICO</name>
<feature type="region of interest" description="Disordered" evidence="3">
    <location>
        <begin position="1"/>
        <end position="81"/>
    </location>
</feature>
<protein>
    <submittedName>
        <fullName evidence="4">SDR family oxidoreductase</fullName>
    </submittedName>
</protein>
<dbReference type="Proteomes" id="UP000297851">
    <property type="component" value="Unassembled WGS sequence"/>
</dbReference>
<comment type="caution">
    <text evidence="4">The sequence shown here is derived from an EMBL/GenBank/DDBJ whole genome shotgun (WGS) entry which is preliminary data.</text>
</comment>
<dbReference type="InterPro" id="IPR036291">
    <property type="entry name" value="NAD(P)-bd_dom_sf"/>
</dbReference>
<proteinExistence type="inferred from homology"/>
<dbReference type="PANTHER" id="PTHR48107:SF16">
    <property type="entry name" value="NADPH-DEPENDENT ALDEHYDE REDUCTASE 1, CHLOROPLASTIC"/>
    <property type="match status" value="1"/>
</dbReference>
<dbReference type="InterPro" id="IPR020904">
    <property type="entry name" value="Sc_DH/Rdtase_CS"/>
</dbReference>
<evidence type="ECO:0000313" key="4">
    <source>
        <dbReference type="EMBL" id="TFD06284.1"/>
    </source>
</evidence>
<dbReference type="Gene3D" id="3.40.50.720">
    <property type="entry name" value="NAD(P)-binding Rossmann-like Domain"/>
    <property type="match status" value="1"/>
</dbReference>
<keyword evidence="5" id="KW-1185">Reference proteome</keyword>
<dbReference type="SUPFAM" id="SSF51735">
    <property type="entry name" value="NAD(P)-binding Rossmann-fold domains"/>
    <property type="match status" value="1"/>
</dbReference>
<accession>A0ABY2JI18</accession>
<reference evidence="4 5" key="1">
    <citation type="submission" date="2019-03" db="EMBL/GenBank/DDBJ databases">
        <title>Genomics of glacier-inhabiting Cryobacterium strains.</title>
        <authorList>
            <person name="Liu Q."/>
            <person name="Xin Y.-H."/>
        </authorList>
    </citation>
    <scope>NUCLEOTIDE SEQUENCE [LARGE SCALE GENOMIC DNA]</scope>
    <source>
        <strain evidence="4 5">TMT2-16</strain>
    </source>
</reference>
<dbReference type="EMBL" id="SOGO01000009">
    <property type="protein sequence ID" value="TFD06284.1"/>
    <property type="molecule type" value="Genomic_DNA"/>
</dbReference>
<evidence type="ECO:0000256" key="1">
    <source>
        <dbReference type="ARBA" id="ARBA00006484"/>
    </source>
</evidence>
<sequence length="330" mass="34792">MPPASADDSPAHRSHLTAVSRAPSTGNIHRFSIGSHALTNQNDNPRTKYITGGNPKQEQSQPGLTEATKPRPDRGEDTYHGAGKLVGRRALITGGDSGIGRAVAIAYAKDGADIAISYLPDEQTDAEFTAEQIRAAGRTVLLIPGDIREETHCVNLVKDTVATLGGLDILVLNAAYQKNRNGPENLSTAEFDRVFKTNLYATLWIARTAIPHLWPGASIISTSSIPASSPAQVLIDYAMTKAALVAFTRALAQELGPAGVRVNAVAPGPVWTPLIPAASRPDKLSTLGRETPLGQAGQTAELAAAYVFLASPEASYISGSVVPITRGRSF</sequence>
<evidence type="ECO:0000313" key="5">
    <source>
        <dbReference type="Proteomes" id="UP000297851"/>
    </source>
</evidence>
<feature type="compositionally biased region" description="Polar residues" evidence="3">
    <location>
        <begin position="54"/>
        <end position="63"/>
    </location>
</feature>
<feature type="compositionally biased region" description="Basic and acidic residues" evidence="3">
    <location>
        <begin position="68"/>
        <end position="79"/>
    </location>
</feature>
<organism evidence="4 5">
    <name type="scientific">Cryobacterium sandaracinum</name>
    <dbReference type="NCBI Taxonomy" id="1259247"/>
    <lineage>
        <taxon>Bacteria</taxon>
        <taxon>Bacillati</taxon>
        <taxon>Actinomycetota</taxon>
        <taxon>Actinomycetes</taxon>
        <taxon>Micrococcales</taxon>
        <taxon>Microbacteriaceae</taxon>
        <taxon>Cryobacterium</taxon>
    </lineage>
</organism>
<dbReference type="PROSITE" id="PS00061">
    <property type="entry name" value="ADH_SHORT"/>
    <property type="match status" value="1"/>
</dbReference>
<evidence type="ECO:0000256" key="3">
    <source>
        <dbReference type="SAM" id="MobiDB-lite"/>
    </source>
</evidence>
<dbReference type="PANTHER" id="PTHR48107">
    <property type="entry name" value="NADPH-DEPENDENT ALDEHYDE REDUCTASE-LIKE PROTEIN, CHLOROPLASTIC-RELATED"/>
    <property type="match status" value="1"/>
</dbReference>
<evidence type="ECO:0000256" key="2">
    <source>
        <dbReference type="ARBA" id="ARBA00023002"/>
    </source>
</evidence>